<proteinExistence type="predicted"/>
<dbReference type="Pfam" id="PF01558">
    <property type="entry name" value="POR"/>
    <property type="match status" value="1"/>
</dbReference>
<organism evidence="3">
    <name type="scientific">marine sediment metagenome</name>
    <dbReference type="NCBI Taxonomy" id="412755"/>
    <lineage>
        <taxon>unclassified sequences</taxon>
        <taxon>metagenomes</taxon>
        <taxon>ecological metagenomes</taxon>
    </lineage>
</organism>
<dbReference type="SUPFAM" id="SSF53323">
    <property type="entry name" value="Pyruvate-ferredoxin oxidoreductase, PFOR, domain III"/>
    <property type="match status" value="1"/>
</dbReference>
<protein>
    <recommendedName>
        <fullName evidence="2">Pyruvate/ketoisovalerate oxidoreductase catalytic domain-containing protein</fullName>
    </recommendedName>
</protein>
<dbReference type="InterPro" id="IPR019752">
    <property type="entry name" value="Pyrv/ketoisovalerate_OxRed_cat"/>
</dbReference>
<dbReference type="EMBL" id="BARV01002505">
    <property type="protein sequence ID" value="GAH92838.1"/>
    <property type="molecule type" value="Genomic_DNA"/>
</dbReference>
<reference evidence="3" key="1">
    <citation type="journal article" date="2014" name="Front. Microbiol.">
        <title>High frequency of phylogenetically diverse reductive dehalogenase-homologous genes in deep subseafloor sedimentary metagenomes.</title>
        <authorList>
            <person name="Kawai M."/>
            <person name="Futagami T."/>
            <person name="Toyoda A."/>
            <person name="Takaki Y."/>
            <person name="Nishi S."/>
            <person name="Hori S."/>
            <person name="Arai W."/>
            <person name="Tsubouchi T."/>
            <person name="Morono Y."/>
            <person name="Uchiyama I."/>
            <person name="Ito T."/>
            <person name="Fujiyama A."/>
            <person name="Inagaki F."/>
            <person name="Takami H."/>
        </authorList>
    </citation>
    <scope>NUCLEOTIDE SEQUENCE</scope>
    <source>
        <strain evidence="3">Expedition CK06-06</strain>
    </source>
</reference>
<dbReference type="AlphaFoldDB" id="X1LF97"/>
<evidence type="ECO:0000256" key="1">
    <source>
        <dbReference type="ARBA" id="ARBA00023002"/>
    </source>
</evidence>
<dbReference type="NCBIfam" id="TIGR02175">
    <property type="entry name" value="PorC_KorC"/>
    <property type="match status" value="1"/>
</dbReference>
<accession>X1LF97</accession>
<sequence>MTKEIIVSGFGGQGVVSSGIILAYAGLIEDKHVTFFPSYGAEMRGGTANCSIVVSNEPVASPIVSNPDIVIIMNEPSLTRFEPTVKPNGLLLYNKTLIKSKPARTDITIIPVDANVIAEGLGQSRIANMVMLGVMAKKTGLLKLETLKEAQRKRFIKANKEQLTLNDKALEKGYGLLENSK</sequence>
<evidence type="ECO:0000259" key="2">
    <source>
        <dbReference type="Pfam" id="PF01558"/>
    </source>
</evidence>
<evidence type="ECO:0000313" key="3">
    <source>
        <dbReference type="EMBL" id="GAH92838.1"/>
    </source>
</evidence>
<feature type="domain" description="Pyruvate/ketoisovalerate oxidoreductase catalytic" evidence="2">
    <location>
        <begin position="11"/>
        <end position="174"/>
    </location>
</feature>
<name>X1LF97_9ZZZZ</name>
<dbReference type="InterPro" id="IPR011894">
    <property type="entry name" value="PorC_KorC"/>
</dbReference>
<dbReference type="GO" id="GO:0016625">
    <property type="term" value="F:oxidoreductase activity, acting on the aldehyde or oxo group of donors, iron-sulfur protein as acceptor"/>
    <property type="evidence" value="ECO:0007669"/>
    <property type="project" value="InterPro"/>
</dbReference>
<dbReference type="Gene3D" id="3.40.920.10">
    <property type="entry name" value="Pyruvate-ferredoxin oxidoreductase, PFOR, domain III"/>
    <property type="match status" value="1"/>
</dbReference>
<dbReference type="InterPro" id="IPR052554">
    <property type="entry name" value="2-oxoglutarate_synth_KorC"/>
</dbReference>
<keyword evidence="1" id="KW-0560">Oxidoreductase</keyword>
<comment type="caution">
    <text evidence="3">The sequence shown here is derived from an EMBL/GenBank/DDBJ whole genome shotgun (WGS) entry which is preliminary data.</text>
</comment>
<dbReference type="PANTHER" id="PTHR42730">
    <property type="entry name" value="2-OXOGLUTARATE SYNTHASE SUBUNIT KORC"/>
    <property type="match status" value="1"/>
</dbReference>
<gene>
    <name evidence="3" type="ORF">S06H3_06443</name>
</gene>
<dbReference type="InterPro" id="IPR002869">
    <property type="entry name" value="Pyrv_flavodox_OxRed_cen"/>
</dbReference>
<dbReference type="PANTHER" id="PTHR42730:SF1">
    <property type="entry name" value="2-OXOGLUTARATE SYNTHASE SUBUNIT KORC"/>
    <property type="match status" value="1"/>
</dbReference>